<keyword evidence="3" id="KW-1185">Reference proteome</keyword>
<evidence type="ECO:0000313" key="2">
    <source>
        <dbReference type="EMBL" id="SMD19649.1"/>
    </source>
</evidence>
<evidence type="ECO:0000256" key="1">
    <source>
        <dbReference type="SAM" id="Phobius"/>
    </source>
</evidence>
<accession>A0A1Y5XX63</accession>
<name>A0A1Y5XX63_KIBAR</name>
<feature type="transmembrane region" description="Helical" evidence="1">
    <location>
        <begin position="83"/>
        <end position="103"/>
    </location>
</feature>
<dbReference type="AlphaFoldDB" id="A0A1Y5XX63"/>
<evidence type="ECO:0000313" key="3">
    <source>
        <dbReference type="Proteomes" id="UP000192674"/>
    </source>
</evidence>
<reference evidence="2 3" key="1">
    <citation type="submission" date="2017-04" db="EMBL/GenBank/DDBJ databases">
        <authorList>
            <person name="Afonso C.L."/>
            <person name="Miller P.J."/>
            <person name="Scott M.A."/>
            <person name="Spackman E."/>
            <person name="Goraichik I."/>
            <person name="Dimitrov K.M."/>
            <person name="Suarez D.L."/>
            <person name="Swayne D.E."/>
        </authorList>
    </citation>
    <scope>NUCLEOTIDE SEQUENCE [LARGE SCALE GENOMIC DNA]</scope>
    <source>
        <strain evidence="2 3">DSM 43828</strain>
    </source>
</reference>
<dbReference type="Proteomes" id="UP000192674">
    <property type="component" value="Unassembled WGS sequence"/>
</dbReference>
<dbReference type="PROSITE" id="PS51257">
    <property type="entry name" value="PROKAR_LIPOPROTEIN"/>
    <property type="match status" value="1"/>
</dbReference>
<organism evidence="2 3">
    <name type="scientific">Kibdelosporangium aridum</name>
    <dbReference type="NCBI Taxonomy" id="2030"/>
    <lineage>
        <taxon>Bacteria</taxon>
        <taxon>Bacillati</taxon>
        <taxon>Actinomycetota</taxon>
        <taxon>Actinomycetes</taxon>
        <taxon>Pseudonocardiales</taxon>
        <taxon>Pseudonocardiaceae</taxon>
        <taxon>Kibdelosporangium</taxon>
    </lineage>
</organism>
<dbReference type="InterPro" id="IPR045713">
    <property type="entry name" value="DUF6069"/>
</dbReference>
<protein>
    <submittedName>
        <fullName evidence="2">Uncharacterized protein</fullName>
    </submittedName>
</protein>
<keyword evidence="1" id="KW-1133">Transmembrane helix</keyword>
<keyword evidence="1" id="KW-0472">Membrane</keyword>
<keyword evidence="1" id="KW-0812">Transmembrane</keyword>
<dbReference type="Pfam" id="PF19545">
    <property type="entry name" value="DUF6069"/>
    <property type="match status" value="1"/>
</dbReference>
<feature type="transmembrane region" description="Helical" evidence="1">
    <location>
        <begin position="115"/>
        <end position="137"/>
    </location>
</feature>
<feature type="transmembrane region" description="Helical" evidence="1">
    <location>
        <begin position="49"/>
        <end position="71"/>
    </location>
</feature>
<gene>
    <name evidence="2" type="ORF">SAMN05661093_06231</name>
</gene>
<proteinExistence type="predicted"/>
<sequence>MAMTKTLAPVKPVAVAGYLIAAAVVACAVNIGIAALAHAAGASEDFGPLTIGAFVPYTLYGIAAGAIGWALIRWKASDPQKVLRWLVPTVVVVSYIPDLAMFFSDFEPNANAVGIIALILMHTVVAVCAVAALYQALPVTPRA</sequence>
<dbReference type="EMBL" id="FWXV01000005">
    <property type="protein sequence ID" value="SMD19649.1"/>
    <property type="molecule type" value="Genomic_DNA"/>
</dbReference>